<dbReference type="STRING" id="1705394.SP60_06385"/>
<sequence length="259" mass="30626">MKLKSKNRHRRSFSQYLRLWLKPAILILIMAIIGWSATHYNPRELLKVDINWTIDRSDLVNIEALEQQIKSLINEAYQLDLHEIKYVLERHPWVQYAQVKRLFWDAIGINITTHQIATHWQNIACNQTTESKKCQGYITTEGVLITPKNLSYQSNSQESEPLALLKSNHSPEQSTALFKDYRTYQTILAEMKILSLARSNIDRLTIKPNMTVILGYNNQQQRLKNFIKIYQKLRQKISLKKLHKMTYDMRYPKGFTLKY</sequence>
<keyword evidence="10" id="KW-1185">Reference proteome</keyword>
<dbReference type="InterPro" id="IPR045335">
    <property type="entry name" value="FtsQ_C_sf"/>
</dbReference>
<evidence type="ECO:0000313" key="10">
    <source>
        <dbReference type="Proteomes" id="UP000058020"/>
    </source>
</evidence>
<evidence type="ECO:0000256" key="2">
    <source>
        <dbReference type="ARBA" id="ARBA00022519"/>
    </source>
</evidence>
<keyword evidence="3" id="KW-0132">Cell division</keyword>
<keyword evidence="7" id="KW-0472">Membrane</keyword>
<gene>
    <name evidence="9" type="ORF">SP60_06385</name>
</gene>
<evidence type="ECO:0000259" key="8">
    <source>
        <dbReference type="Pfam" id="PF03799"/>
    </source>
</evidence>
<dbReference type="PANTHER" id="PTHR35851">
    <property type="entry name" value="CELL DIVISION PROTEIN FTSQ"/>
    <property type="match status" value="1"/>
</dbReference>
<dbReference type="KEGG" id="tho:SP60_06385"/>
<dbReference type="Pfam" id="PF03799">
    <property type="entry name" value="FtsQ_DivIB_C"/>
    <property type="match status" value="1"/>
</dbReference>
<keyword evidence="5 7" id="KW-1133">Transmembrane helix</keyword>
<reference evidence="9 10" key="1">
    <citation type="journal article" date="2015" name="Genome Announc.">
        <title>Genome Sequence of 'Candidatus Thioglobus autotrophica' Strain EF1, a Chemoautotroph from the SUP05 Clade of Marine Gammaproteobacteria.</title>
        <authorList>
            <person name="Shah V."/>
            <person name="Morris R.M."/>
        </authorList>
    </citation>
    <scope>NUCLEOTIDE SEQUENCE [LARGE SCALE GENOMIC DNA]</scope>
    <source>
        <strain evidence="9 10">EF1</strain>
    </source>
</reference>
<evidence type="ECO:0000313" key="9">
    <source>
        <dbReference type="EMBL" id="ALE52859.1"/>
    </source>
</evidence>
<name>A0A0M4P9N7_9GAMM</name>
<dbReference type="InterPro" id="IPR005548">
    <property type="entry name" value="Cell_div_FtsQ/DivIB_C"/>
</dbReference>
<protein>
    <recommendedName>
        <fullName evidence="8">Cell division protein FtsQ/DivIB C-terminal domain-containing protein</fullName>
    </recommendedName>
</protein>
<keyword evidence="2" id="KW-0997">Cell inner membrane</keyword>
<evidence type="ECO:0000256" key="7">
    <source>
        <dbReference type="SAM" id="Phobius"/>
    </source>
</evidence>
<dbReference type="InterPro" id="IPR026579">
    <property type="entry name" value="FtsQ"/>
</dbReference>
<organism evidence="9 10">
    <name type="scientific">Candidatus Thioglobus autotrophicus</name>
    <dbReference type="NCBI Taxonomy" id="1705394"/>
    <lineage>
        <taxon>Bacteria</taxon>
        <taxon>Pseudomonadati</taxon>
        <taxon>Pseudomonadota</taxon>
        <taxon>Gammaproteobacteria</taxon>
        <taxon>Candidatus Pseudothioglobaceae</taxon>
        <taxon>Candidatus Thioglobus</taxon>
    </lineage>
</organism>
<evidence type="ECO:0000256" key="5">
    <source>
        <dbReference type="ARBA" id="ARBA00022989"/>
    </source>
</evidence>
<dbReference type="EMBL" id="CP010552">
    <property type="protein sequence ID" value="ALE52859.1"/>
    <property type="molecule type" value="Genomic_DNA"/>
</dbReference>
<dbReference type="AlphaFoldDB" id="A0A0M4P9N7"/>
<evidence type="ECO:0000256" key="6">
    <source>
        <dbReference type="ARBA" id="ARBA00023306"/>
    </source>
</evidence>
<accession>A0A0M4P9N7</accession>
<dbReference type="Gene3D" id="3.10.20.310">
    <property type="entry name" value="membrane protein fhac"/>
    <property type="match status" value="1"/>
</dbReference>
<dbReference type="Gene3D" id="3.40.50.11690">
    <property type="entry name" value="Cell division protein FtsQ/DivIB"/>
    <property type="match status" value="1"/>
</dbReference>
<evidence type="ECO:0000256" key="3">
    <source>
        <dbReference type="ARBA" id="ARBA00022618"/>
    </source>
</evidence>
<keyword evidence="1" id="KW-1003">Cell membrane</keyword>
<dbReference type="PANTHER" id="PTHR35851:SF1">
    <property type="entry name" value="CELL DIVISION PROTEIN FTSQ"/>
    <property type="match status" value="1"/>
</dbReference>
<keyword evidence="4 7" id="KW-0812">Transmembrane</keyword>
<feature type="transmembrane region" description="Helical" evidence="7">
    <location>
        <begin position="20"/>
        <end position="37"/>
    </location>
</feature>
<dbReference type="Proteomes" id="UP000058020">
    <property type="component" value="Chromosome"/>
</dbReference>
<evidence type="ECO:0000256" key="4">
    <source>
        <dbReference type="ARBA" id="ARBA00022692"/>
    </source>
</evidence>
<keyword evidence="6" id="KW-0131">Cell cycle</keyword>
<dbReference type="GO" id="GO:0090529">
    <property type="term" value="P:cell septum assembly"/>
    <property type="evidence" value="ECO:0007669"/>
    <property type="project" value="InterPro"/>
</dbReference>
<evidence type="ECO:0000256" key="1">
    <source>
        <dbReference type="ARBA" id="ARBA00022475"/>
    </source>
</evidence>
<feature type="domain" description="Cell division protein FtsQ/DivIB C-terminal" evidence="8">
    <location>
        <begin position="136"/>
        <end position="236"/>
    </location>
</feature>
<proteinExistence type="predicted"/>